<sequence>MTEFLIDISNIPTEYTIYASFLLGMIVKFLWVWKIEYHFYDSLNTANKLETSTNLPIQQLFYYKYRNPLLIWMIKCIRSKQSPGDDPEGASPLIVT</sequence>
<organism evidence="2 3">
    <name type="scientific">Cytobacillus solani</name>
    <dbReference type="NCBI Taxonomy" id="1637975"/>
    <lineage>
        <taxon>Bacteria</taxon>
        <taxon>Bacillati</taxon>
        <taxon>Bacillota</taxon>
        <taxon>Bacilli</taxon>
        <taxon>Bacillales</taxon>
        <taxon>Bacillaceae</taxon>
        <taxon>Cytobacillus</taxon>
    </lineage>
</organism>
<dbReference type="PATRIC" id="fig|1637975.4.peg.2694"/>
<dbReference type="Proteomes" id="UP000050996">
    <property type="component" value="Unassembled WGS sequence"/>
</dbReference>
<evidence type="ECO:0000256" key="1">
    <source>
        <dbReference type="SAM" id="Phobius"/>
    </source>
</evidence>
<comment type="caution">
    <text evidence="2">The sequence shown here is derived from an EMBL/GenBank/DDBJ whole genome shotgun (WGS) entry which is preliminary data.</text>
</comment>
<dbReference type="EMBL" id="LJIX01000006">
    <property type="protein sequence ID" value="KQL19589.1"/>
    <property type="molecule type" value="Genomic_DNA"/>
</dbReference>
<name>A0A0Q3T7U6_9BACI</name>
<dbReference type="STRING" id="1637975.AN957_14140"/>
<protein>
    <submittedName>
        <fullName evidence="2">Uncharacterized protein</fullName>
    </submittedName>
</protein>
<proteinExistence type="predicted"/>
<feature type="transmembrane region" description="Helical" evidence="1">
    <location>
        <begin position="15"/>
        <end position="33"/>
    </location>
</feature>
<accession>A0A0Q3T7U6</accession>
<keyword evidence="1" id="KW-0812">Transmembrane</keyword>
<reference evidence="2 3" key="1">
    <citation type="submission" date="2015-09" db="EMBL/GenBank/DDBJ databases">
        <title>Genome sequencing project for genomic taxonomy and phylogenomics of Bacillus-like bacteria.</title>
        <authorList>
            <person name="Liu B."/>
            <person name="Wang J."/>
            <person name="Zhu Y."/>
            <person name="Liu G."/>
            <person name="Chen Q."/>
            <person name="Chen Z."/>
            <person name="Lan J."/>
            <person name="Che J."/>
            <person name="Ge C."/>
            <person name="Shi H."/>
            <person name="Pan Z."/>
            <person name="Liu X."/>
        </authorList>
    </citation>
    <scope>NUCLEOTIDE SEQUENCE [LARGE SCALE GENOMIC DNA]</scope>
    <source>
        <strain evidence="2 3">FJAT-18043</strain>
    </source>
</reference>
<evidence type="ECO:0000313" key="3">
    <source>
        <dbReference type="Proteomes" id="UP000050996"/>
    </source>
</evidence>
<keyword evidence="3" id="KW-1185">Reference proteome</keyword>
<keyword evidence="1" id="KW-1133">Transmembrane helix</keyword>
<gene>
    <name evidence="2" type="ORF">AN957_14140</name>
</gene>
<dbReference type="RefSeq" id="WP_053476126.1">
    <property type="nucleotide sequence ID" value="NZ_CP041305.1"/>
</dbReference>
<keyword evidence="1" id="KW-0472">Membrane</keyword>
<dbReference type="AlphaFoldDB" id="A0A0Q3T7U6"/>
<evidence type="ECO:0000313" key="2">
    <source>
        <dbReference type="EMBL" id="KQL19589.1"/>
    </source>
</evidence>